<accession>A0A2S9WZJ8</accession>
<dbReference type="Proteomes" id="UP000239469">
    <property type="component" value="Unassembled WGS sequence"/>
</dbReference>
<dbReference type="AlphaFoldDB" id="A0A2S9WZJ8"/>
<proteinExistence type="predicted"/>
<feature type="compositionally biased region" description="Low complexity" evidence="1">
    <location>
        <begin position="15"/>
        <end position="26"/>
    </location>
</feature>
<dbReference type="RefSeq" id="WP_106077879.1">
    <property type="nucleotide sequence ID" value="NZ_MTBD01000036.1"/>
</dbReference>
<name>A0A2S9WZJ8_9NEIS</name>
<sequence length="108" mass="12278">MERSIQAQLDGLRRQAQAAQSEGQSALEDGVDEAGWRPVVDLLDDLYAMADDIDEAIQRHPTMPDATKRDFRQQVAKAVYGAYLPVHLKIQSGTNYKLPRRWEPRTKI</sequence>
<evidence type="ECO:0000313" key="2">
    <source>
        <dbReference type="EMBL" id="PRP68891.1"/>
    </source>
</evidence>
<evidence type="ECO:0000256" key="1">
    <source>
        <dbReference type="SAM" id="MobiDB-lite"/>
    </source>
</evidence>
<protein>
    <submittedName>
        <fullName evidence="2">Uncharacterized protein</fullName>
    </submittedName>
</protein>
<comment type="caution">
    <text evidence="2">The sequence shown here is derived from an EMBL/GenBank/DDBJ whole genome shotgun (WGS) entry which is preliminary data.</text>
</comment>
<gene>
    <name evidence="2" type="ORF">BUE93_19295</name>
</gene>
<evidence type="ECO:0000313" key="3">
    <source>
        <dbReference type="Proteomes" id="UP000239469"/>
    </source>
</evidence>
<feature type="region of interest" description="Disordered" evidence="1">
    <location>
        <begin position="1"/>
        <end position="32"/>
    </location>
</feature>
<dbReference type="EMBL" id="MTBD01000036">
    <property type="protein sequence ID" value="PRP68891.1"/>
    <property type="molecule type" value="Genomic_DNA"/>
</dbReference>
<reference evidence="2 3" key="1">
    <citation type="submission" date="2017-01" db="EMBL/GenBank/DDBJ databases">
        <title>New insights into the genetic diversity of Chromobacterium isolated from tropical freshwater lake.</title>
        <authorList>
            <person name="Santos A.B."/>
            <person name="Nascimento A.M."/>
            <person name="Da Silva P.C."/>
        </authorList>
    </citation>
    <scope>NUCLEOTIDE SEQUENCE [LARGE SCALE GENOMIC DNA]</scope>
    <source>
        <strain evidence="2 3">56AF</strain>
    </source>
</reference>
<organism evidence="2 3">
    <name type="scientific">Chromobacterium amazonense</name>
    <dbReference type="NCBI Taxonomy" id="1382803"/>
    <lineage>
        <taxon>Bacteria</taxon>
        <taxon>Pseudomonadati</taxon>
        <taxon>Pseudomonadota</taxon>
        <taxon>Betaproteobacteria</taxon>
        <taxon>Neisseriales</taxon>
        <taxon>Chromobacteriaceae</taxon>
        <taxon>Chromobacterium</taxon>
    </lineage>
</organism>